<keyword evidence="12" id="KW-1185">Reference proteome</keyword>
<protein>
    <submittedName>
        <fullName evidence="11">Magnesium transporter</fullName>
    </submittedName>
</protein>
<dbReference type="PANTHER" id="PTHR43773:SF1">
    <property type="entry name" value="MAGNESIUM TRANSPORTER MGTE"/>
    <property type="match status" value="1"/>
</dbReference>
<evidence type="ECO:0000313" key="11">
    <source>
        <dbReference type="EMBL" id="QEK39579.1"/>
    </source>
</evidence>
<dbReference type="EMBL" id="CP043312">
    <property type="protein sequence ID" value="QEK39579.1"/>
    <property type="molecule type" value="Genomic_DNA"/>
</dbReference>
<evidence type="ECO:0000256" key="9">
    <source>
        <dbReference type="SAM" id="Phobius"/>
    </source>
</evidence>
<accession>A0A5C0UIG4</accession>
<dbReference type="InterPro" id="IPR000644">
    <property type="entry name" value="CBS_dom"/>
</dbReference>
<dbReference type="PROSITE" id="PS51371">
    <property type="entry name" value="CBS"/>
    <property type="match status" value="1"/>
</dbReference>
<dbReference type="SUPFAM" id="SSF161093">
    <property type="entry name" value="MgtE membrane domain-like"/>
    <property type="match status" value="1"/>
</dbReference>
<dbReference type="Pfam" id="PF03448">
    <property type="entry name" value="MgtE_N"/>
    <property type="match status" value="1"/>
</dbReference>
<dbReference type="InterPro" id="IPR006668">
    <property type="entry name" value="Mg_transptr_MgtE_intracell_dom"/>
</dbReference>
<dbReference type="InterPro" id="IPR046342">
    <property type="entry name" value="CBS_dom_sf"/>
</dbReference>
<evidence type="ECO:0000256" key="3">
    <source>
        <dbReference type="ARBA" id="ARBA00022448"/>
    </source>
</evidence>
<keyword evidence="5" id="KW-0460">Magnesium</keyword>
<dbReference type="KEGG" id="snay:FZC37_01335"/>
<keyword evidence="4 9" id="KW-0812">Transmembrane</keyword>
<evidence type="ECO:0000256" key="6">
    <source>
        <dbReference type="ARBA" id="ARBA00022989"/>
    </source>
</evidence>
<keyword evidence="8" id="KW-0129">CBS domain</keyword>
<feature type="transmembrane region" description="Helical" evidence="9">
    <location>
        <begin position="391"/>
        <end position="416"/>
    </location>
</feature>
<keyword evidence="7 9" id="KW-0472">Membrane</keyword>
<dbReference type="Gene3D" id="1.25.60.10">
    <property type="entry name" value="MgtE N-terminal domain-like"/>
    <property type="match status" value="1"/>
</dbReference>
<evidence type="ECO:0000256" key="1">
    <source>
        <dbReference type="ARBA" id="ARBA00004141"/>
    </source>
</evidence>
<evidence type="ECO:0000256" key="2">
    <source>
        <dbReference type="ARBA" id="ARBA00009749"/>
    </source>
</evidence>
<proteinExistence type="inferred from homology"/>
<dbReference type="PANTHER" id="PTHR43773">
    <property type="entry name" value="MAGNESIUM TRANSPORTER MGTE"/>
    <property type="match status" value="1"/>
</dbReference>
<evidence type="ECO:0000256" key="8">
    <source>
        <dbReference type="PROSITE-ProRule" id="PRU00703"/>
    </source>
</evidence>
<dbReference type="InterPro" id="IPR038076">
    <property type="entry name" value="MgtE_N_sf"/>
</dbReference>
<dbReference type="OrthoDB" id="9790355at2"/>
<feature type="domain" description="CBS" evidence="10">
    <location>
        <begin position="206"/>
        <end position="262"/>
    </location>
</feature>
<feature type="transmembrane region" description="Helical" evidence="9">
    <location>
        <begin position="315"/>
        <end position="342"/>
    </location>
</feature>
<dbReference type="GO" id="GO:0015095">
    <property type="term" value="F:magnesium ion transmembrane transporter activity"/>
    <property type="evidence" value="ECO:0007669"/>
    <property type="project" value="InterPro"/>
</dbReference>
<dbReference type="SUPFAM" id="SSF54631">
    <property type="entry name" value="CBS-domain pair"/>
    <property type="match status" value="1"/>
</dbReference>
<sequence length="452" mass="50242">MNIEKYNADESIRRVFFLLKSGRYNEAREILLTLHYADIAAVLDQVCEEDEVEEFLRSVVYGLSPDTIACLDRHTFTIFLDLIGPHKVASLLDKLDLADAIEIVSRFNDPKMREEIIGYCSGERPKDIALGLSYLDKTVGRVMDRAVFVFADTSIKDTLDVLVKQKLKKRMYAVIVVDAKYKPVASVSLINLIRASNKNKAVSEIADTAIQVVTTNTDLDRLSYLFKQYGLDVIPVVNKLGKVVGMVSIDDMIKIVAQEVEEDVMHLGGVHQLDRFAGFVDIVKGRLFWLILNLVISGVGYTLVVGSFVDTIERTVIISAILPVIASMSGNAGTQVMTITVRSLASIGSVKKYFFSRVISKELSVAFFNSIALAPIGSLFLWLLYRKVKLSLLFGLSLAISSFLAGILGFSVPIMFKMFKIDPAASSGVVVTNLTDWLSHLSMLLLVYYFLF</sequence>
<dbReference type="SMART" id="SM00116">
    <property type="entry name" value="CBS"/>
    <property type="match status" value="1"/>
</dbReference>
<dbReference type="GO" id="GO:0016020">
    <property type="term" value="C:membrane"/>
    <property type="evidence" value="ECO:0007669"/>
    <property type="project" value="UniProtKB-SubCell"/>
</dbReference>
<evidence type="ECO:0000259" key="10">
    <source>
        <dbReference type="PROSITE" id="PS51371"/>
    </source>
</evidence>
<dbReference type="Gene3D" id="3.10.580.10">
    <property type="entry name" value="CBS-domain"/>
    <property type="match status" value="1"/>
</dbReference>
<evidence type="ECO:0000256" key="7">
    <source>
        <dbReference type="ARBA" id="ARBA00023136"/>
    </source>
</evidence>
<dbReference type="Pfam" id="PF01769">
    <property type="entry name" value="MgtE"/>
    <property type="match status" value="1"/>
</dbReference>
<comment type="subcellular location">
    <subcellularLocation>
        <location evidence="1">Membrane</location>
        <topology evidence="1">Multi-pass membrane protein</topology>
    </subcellularLocation>
</comment>
<comment type="similarity">
    <text evidence="2">Belongs to the SLC41A transporter family.</text>
</comment>
<dbReference type="Pfam" id="PF00571">
    <property type="entry name" value="CBS"/>
    <property type="match status" value="1"/>
</dbReference>
<dbReference type="AlphaFoldDB" id="A0A5C0UIG4"/>
<name>A0A5C0UIG4_9RICK</name>
<reference evidence="11 12" key="1">
    <citation type="submission" date="2019-08" db="EMBL/GenBank/DDBJ databases">
        <title>Highly reduced genomes of protist endosymbionts show evolutionary convergence.</title>
        <authorList>
            <person name="George E."/>
            <person name="Husnik F."/>
            <person name="Tashyreva D."/>
            <person name="Prokopchuk G."/>
            <person name="Horak A."/>
            <person name="Kwong W.K."/>
            <person name="Lukes J."/>
            <person name="Keeling P.J."/>
        </authorList>
    </citation>
    <scope>NUCLEOTIDE SEQUENCE [LARGE SCALE GENOMIC DNA]</scope>
    <source>
        <strain evidence="11">1621</strain>
    </source>
</reference>
<gene>
    <name evidence="11" type="ORF">FZC37_01335</name>
</gene>
<feature type="transmembrane region" description="Helical" evidence="9">
    <location>
        <begin position="363"/>
        <end position="385"/>
    </location>
</feature>
<evidence type="ECO:0000256" key="4">
    <source>
        <dbReference type="ARBA" id="ARBA00022692"/>
    </source>
</evidence>
<organism evidence="11 12">
    <name type="scientific">Candidatus Sneabacter namystus</name>
    <dbReference type="NCBI Taxonomy" id="2601646"/>
    <lineage>
        <taxon>Bacteria</taxon>
        <taxon>Pseudomonadati</taxon>
        <taxon>Pseudomonadota</taxon>
        <taxon>Alphaproteobacteria</taxon>
        <taxon>Rickettsiales</taxon>
        <taxon>Rickettsiaceae</taxon>
        <taxon>Rickettsieae</taxon>
        <taxon>Candidatus Sneabacter</taxon>
    </lineage>
</organism>
<evidence type="ECO:0000256" key="5">
    <source>
        <dbReference type="ARBA" id="ARBA00022842"/>
    </source>
</evidence>
<dbReference type="SUPFAM" id="SSF158791">
    <property type="entry name" value="MgtE N-terminal domain-like"/>
    <property type="match status" value="1"/>
</dbReference>
<evidence type="ECO:0000313" key="12">
    <source>
        <dbReference type="Proteomes" id="UP000323844"/>
    </source>
</evidence>
<dbReference type="InterPro" id="IPR006667">
    <property type="entry name" value="SLC41_membr_dom"/>
</dbReference>
<dbReference type="InterPro" id="IPR006669">
    <property type="entry name" value="MgtE_transporter"/>
</dbReference>
<dbReference type="Proteomes" id="UP000323844">
    <property type="component" value="Chromosome"/>
</dbReference>
<dbReference type="RefSeq" id="WP_148951940.1">
    <property type="nucleotide sequence ID" value="NZ_CP043312.1"/>
</dbReference>
<dbReference type="Gene3D" id="1.10.357.20">
    <property type="entry name" value="SLC41 divalent cation transporters, integral membrane domain"/>
    <property type="match status" value="1"/>
</dbReference>
<feature type="transmembrane region" description="Helical" evidence="9">
    <location>
        <begin position="428"/>
        <end position="451"/>
    </location>
</feature>
<keyword evidence="6 9" id="KW-1133">Transmembrane helix</keyword>
<dbReference type="InterPro" id="IPR036739">
    <property type="entry name" value="SLC41_membr_dom_sf"/>
</dbReference>
<feature type="transmembrane region" description="Helical" evidence="9">
    <location>
        <begin position="287"/>
        <end position="309"/>
    </location>
</feature>
<keyword evidence="3" id="KW-0813">Transport</keyword>